<feature type="transmembrane region" description="Helical" evidence="1">
    <location>
        <begin position="46"/>
        <end position="63"/>
    </location>
</feature>
<keyword evidence="1" id="KW-1133">Transmembrane helix</keyword>
<evidence type="ECO:0000313" key="2">
    <source>
        <dbReference type="EMBL" id="KYQ91567.1"/>
    </source>
</evidence>
<dbReference type="InParanoid" id="A0A151ZC92"/>
<keyword evidence="1" id="KW-0472">Membrane</keyword>
<proteinExistence type="predicted"/>
<sequence length="113" mass="13237">MTNHLGALNIFWGITSITSPFWGFYLLVIVYMANMNQDYKLRFQRVTIASLVTFPIVGAYSFIKWYYLKNSVRESLYPLIPIGTFVLGFLAYVNDKQPPKPRRYIHRNTTSFI</sequence>
<comment type="caution">
    <text evidence="2">The sequence shown here is derived from an EMBL/GenBank/DDBJ whole genome shotgun (WGS) entry which is preliminary data.</text>
</comment>
<keyword evidence="3" id="KW-1185">Reference proteome</keyword>
<feature type="transmembrane region" description="Helical" evidence="1">
    <location>
        <begin position="75"/>
        <end position="93"/>
    </location>
</feature>
<dbReference type="AlphaFoldDB" id="A0A151ZC92"/>
<evidence type="ECO:0008006" key="4">
    <source>
        <dbReference type="Google" id="ProtNLM"/>
    </source>
</evidence>
<dbReference type="EMBL" id="LODT01000034">
    <property type="protein sequence ID" value="KYQ91567.1"/>
    <property type="molecule type" value="Genomic_DNA"/>
</dbReference>
<evidence type="ECO:0000256" key="1">
    <source>
        <dbReference type="SAM" id="Phobius"/>
    </source>
</evidence>
<name>A0A151ZC92_TIELA</name>
<evidence type="ECO:0000313" key="3">
    <source>
        <dbReference type="Proteomes" id="UP000076078"/>
    </source>
</evidence>
<protein>
    <recommendedName>
        <fullName evidence="4">Transmembrane protein</fullName>
    </recommendedName>
</protein>
<accession>A0A151ZC92</accession>
<gene>
    <name evidence="2" type="ORF">DLAC_07335</name>
</gene>
<dbReference type="Proteomes" id="UP000076078">
    <property type="component" value="Unassembled WGS sequence"/>
</dbReference>
<reference evidence="2 3" key="1">
    <citation type="submission" date="2015-12" db="EMBL/GenBank/DDBJ databases">
        <title>Dictyostelia acquired genes for synthesis and detection of signals that induce cell-type specialization by lateral gene transfer from prokaryotes.</title>
        <authorList>
            <person name="Gloeckner G."/>
            <person name="Schaap P."/>
        </authorList>
    </citation>
    <scope>NUCLEOTIDE SEQUENCE [LARGE SCALE GENOMIC DNA]</scope>
    <source>
        <strain evidence="2 3">TK</strain>
    </source>
</reference>
<keyword evidence="1" id="KW-0812">Transmembrane</keyword>
<feature type="transmembrane region" description="Helical" evidence="1">
    <location>
        <begin position="12"/>
        <end position="34"/>
    </location>
</feature>
<organism evidence="2 3">
    <name type="scientific">Tieghemostelium lacteum</name>
    <name type="common">Slime mold</name>
    <name type="synonym">Dictyostelium lacteum</name>
    <dbReference type="NCBI Taxonomy" id="361077"/>
    <lineage>
        <taxon>Eukaryota</taxon>
        <taxon>Amoebozoa</taxon>
        <taxon>Evosea</taxon>
        <taxon>Eumycetozoa</taxon>
        <taxon>Dictyostelia</taxon>
        <taxon>Dictyosteliales</taxon>
        <taxon>Raperosteliaceae</taxon>
        <taxon>Tieghemostelium</taxon>
    </lineage>
</organism>